<name>A0A177G8P6_9PROT</name>
<reference evidence="1 2" key="1">
    <citation type="submission" date="2016-03" db="EMBL/GenBank/DDBJ databases">
        <title>Draft genome sequence of Acetobacter malorum CECT 7742, a strain isolated from strawberry vinegar.</title>
        <authorList>
            <person name="Sainz F."/>
            <person name="Mas A."/>
            <person name="Torija M.J."/>
        </authorList>
    </citation>
    <scope>NUCLEOTIDE SEQUENCE [LARGE SCALE GENOMIC DNA]</scope>
    <source>
        <strain evidence="1 2">CECT 7742</strain>
    </source>
</reference>
<sequence>MPVFSGWDLDQYPAFVEDVTRLRRSIRTRGARQTLKELSL</sequence>
<dbReference type="EC" id="1.1.1.57" evidence="1"/>
<dbReference type="GO" id="GO:0008866">
    <property type="term" value="F:fructuronate reductase activity"/>
    <property type="evidence" value="ECO:0007669"/>
    <property type="project" value="UniProtKB-EC"/>
</dbReference>
<evidence type="ECO:0000313" key="2">
    <source>
        <dbReference type="Proteomes" id="UP000077349"/>
    </source>
</evidence>
<proteinExistence type="predicted"/>
<accession>A0A177G8P6</accession>
<organism evidence="1 2">
    <name type="scientific">Acetobacter malorum</name>
    <dbReference type="NCBI Taxonomy" id="178901"/>
    <lineage>
        <taxon>Bacteria</taxon>
        <taxon>Pseudomonadati</taxon>
        <taxon>Pseudomonadota</taxon>
        <taxon>Alphaproteobacteria</taxon>
        <taxon>Acetobacterales</taxon>
        <taxon>Acetobacteraceae</taxon>
        <taxon>Acetobacter</taxon>
    </lineage>
</organism>
<dbReference type="PATRIC" id="fig|178901.16.peg.2584"/>
<comment type="caution">
    <text evidence="1">The sequence shown here is derived from an EMBL/GenBank/DDBJ whole genome shotgun (WGS) entry which is preliminary data.</text>
</comment>
<dbReference type="EMBL" id="LVHD01000018">
    <property type="protein sequence ID" value="OAG76653.1"/>
    <property type="molecule type" value="Genomic_DNA"/>
</dbReference>
<keyword evidence="1" id="KW-0560">Oxidoreductase</keyword>
<dbReference type="AlphaFoldDB" id="A0A177G8P6"/>
<gene>
    <name evidence="1" type="ORF">Amal_02427</name>
</gene>
<protein>
    <submittedName>
        <fullName evidence="1">D-mannonate oxidoreductase</fullName>
        <ecNumber evidence="1">1.1.1.57</ecNumber>
    </submittedName>
</protein>
<dbReference type="Proteomes" id="UP000077349">
    <property type="component" value="Unassembled WGS sequence"/>
</dbReference>
<evidence type="ECO:0000313" key="1">
    <source>
        <dbReference type="EMBL" id="OAG76653.1"/>
    </source>
</evidence>